<dbReference type="Gene3D" id="1.20.5.1930">
    <property type="match status" value="1"/>
</dbReference>
<accession>A0A543I6F8</accession>
<evidence type="ECO:0000259" key="11">
    <source>
        <dbReference type="Pfam" id="PF02518"/>
    </source>
</evidence>
<dbReference type="InterPro" id="IPR003594">
    <property type="entry name" value="HATPase_dom"/>
</dbReference>
<feature type="compositionally biased region" description="Basic and acidic residues" evidence="9">
    <location>
        <begin position="476"/>
        <end position="495"/>
    </location>
</feature>
<evidence type="ECO:0000256" key="7">
    <source>
        <dbReference type="ARBA" id="ARBA00022840"/>
    </source>
</evidence>
<dbReference type="GO" id="GO:0005524">
    <property type="term" value="F:ATP binding"/>
    <property type="evidence" value="ECO:0007669"/>
    <property type="project" value="UniProtKB-KW"/>
</dbReference>
<dbReference type="AlphaFoldDB" id="A0A543I6F8"/>
<feature type="transmembrane region" description="Helical" evidence="10">
    <location>
        <begin position="205"/>
        <end position="226"/>
    </location>
</feature>
<evidence type="ECO:0000259" key="12">
    <source>
        <dbReference type="Pfam" id="PF07730"/>
    </source>
</evidence>
<feature type="domain" description="DUF7134" evidence="13">
    <location>
        <begin position="59"/>
        <end position="206"/>
    </location>
</feature>
<evidence type="ECO:0000256" key="4">
    <source>
        <dbReference type="ARBA" id="ARBA00022679"/>
    </source>
</evidence>
<feature type="region of interest" description="Disordered" evidence="9">
    <location>
        <begin position="417"/>
        <end position="438"/>
    </location>
</feature>
<evidence type="ECO:0000256" key="5">
    <source>
        <dbReference type="ARBA" id="ARBA00022741"/>
    </source>
</evidence>
<keyword evidence="15" id="KW-1185">Reference proteome</keyword>
<dbReference type="Pfam" id="PF23539">
    <property type="entry name" value="DUF7134"/>
    <property type="match status" value="1"/>
</dbReference>
<evidence type="ECO:0000256" key="8">
    <source>
        <dbReference type="ARBA" id="ARBA00023012"/>
    </source>
</evidence>
<keyword evidence="10" id="KW-0812">Transmembrane</keyword>
<keyword evidence="10" id="KW-1133">Transmembrane helix</keyword>
<evidence type="ECO:0000256" key="1">
    <source>
        <dbReference type="ARBA" id="ARBA00000085"/>
    </source>
</evidence>
<feature type="transmembrane region" description="Helical" evidence="10">
    <location>
        <begin position="93"/>
        <end position="110"/>
    </location>
</feature>
<dbReference type="PANTHER" id="PTHR24421:SF10">
    <property type="entry name" value="NITRATE_NITRITE SENSOR PROTEIN NARQ"/>
    <property type="match status" value="1"/>
</dbReference>
<evidence type="ECO:0000256" key="2">
    <source>
        <dbReference type="ARBA" id="ARBA00012438"/>
    </source>
</evidence>
<dbReference type="InterPro" id="IPR036890">
    <property type="entry name" value="HATPase_C_sf"/>
</dbReference>
<keyword evidence="10" id="KW-0472">Membrane</keyword>
<feature type="transmembrane region" description="Helical" evidence="10">
    <location>
        <begin position="117"/>
        <end position="133"/>
    </location>
</feature>
<evidence type="ECO:0000313" key="15">
    <source>
        <dbReference type="Proteomes" id="UP000318331"/>
    </source>
</evidence>
<feature type="transmembrane region" description="Helical" evidence="10">
    <location>
        <begin position="139"/>
        <end position="155"/>
    </location>
</feature>
<dbReference type="PANTHER" id="PTHR24421">
    <property type="entry name" value="NITRATE/NITRITE SENSOR PROTEIN NARX-RELATED"/>
    <property type="match status" value="1"/>
</dbReference>
<feature type="transmembrane region" description="Helical" evidence="10">
    <location>
        <begin position="167"/>
        <end position="185"/>
    </location>
</feature>
<evidence type="ECO:0000259" key="13">
    <source>
        <dbReference type="Pfam" id="PF23539"/>
    </source>
</evidence>
<dbReference type="EC" id="2.7.13.3" evidence="2"/>
<keyword evidence="4" id="KW-0808">Transferase</keyword>
<dbReference type="SUPFAM" id="SSF55874">
    <property type="entry name" value="ATPase domain of HSP90 chaperone/DNA topoisomerase II/histidine kinase"/>
    <property type="match status" value="1"/>
</dbReference>
<feature type="region of interest" description="Disordered" evidence="9">
    <location>
        <begin position="475"/>
        <end position="495"/>
    </location>
</feature>
<dbReference type="Pfam" id="PF07730">
    <property type="entry name" value="HisKA_3"/>
    <property type="match status" value="1"/>
</dbReference>
<name>A0A543I6F8_9MICO</name>
<dbReference type="CDD" id="cd16917">
    <property type="entry name" value="HATPase_UhpB-NarQ-NarX-like"/>
    <property type="match status" value="1"/>
</dbReference>
<gene>
    <name evidence="14" type="ORF">FB466_0987</name>
</gene>
<evidence type="ECO:0000256" key="3">
    <source>
        <dbReference type="ARBA" id="ARBA00022553"/>
    </source>
</evidence>
<feature type="domain" description="Histidine kinase/HSP90-like ATPase" evidence="11">
    <location>
        <begin position="375"/>
        <end position="474"/>
    </location>
</feature>
<reference evidence="14 15" key="1">
    <citation type="submission" date="2019-06" db="EMBL/GenBank/DDBJ databases">
        <title>Sequencing the genomes of 1000 actinobacteria strains.</title>
        <authorList>
            <person name="Klenk H.-P."/>
        </authorList>
    </citation>
    <scope>NUCLEOTIDE SEQUENCE [LARGE SCALE GENOMIC DNA]</scope>
    <source>
        <strain evidence="14 15">DSM 18031</strain>
    </source>
</reference>
<protein>
    <recommendedName>
        <fullName evidence="2">histidine kinase</fullName>
        <ecNumber evidence="2">2.7.13.3</ecNumber>
    </recommendedName>
</protein>
<comment type="caution">
    <text evidence="14">The sequence shown here is derived from an EMBL/GenBank/DDBJ whole genome shotgun (WGS) entry which is preliminary data.</text>
</comment>
<evidence type="ECO:0000256" key="9">
    <source>
        <dbReference type="SAM" id="MobiDB-lite"/>
    </source>
</evidence>
<dbReference type="EMBL" id="VFPN01000001">
    <property type="protein sequence ID" value="TQM66157.1"/>
    <property type="molecule type" value="Genomic_DNA"/>
</dbReference>
<keyword evidence="6 14" id="KW-0418">Kinase</keyword>
<organism evidence="14 15">
    <name type="scientific">Klugiella xanthotipulae</name>
    <dbReference type="NCBI Taxonomy" id="244735"/>
    <lineage>
        <taxon>Bacteria</taxon>
        <taxon>Bacillati</taxon>
        <taxon>Actinomycetota</taxon>
        <taxon>Actinomycetes</taxon>
        <taxon>Micrococcales</taxon>
        <taxon>Microbacteriaceae</taxon>
        <taxon>Klugiella</taxon>
    </lineage>
</organism>
<sequence>MWSAPVAATVVHVTENSRIPAALARLIQRLDGQHSATAPMRPEFNDPDGENWIRQRAGRSDLRNDMIGAIALWLGSVLSMTLFRTAAFYPEPAPLPLSLLLLAAATLPLAFRRRWPIPVAMVVAAAFILVGTYRVPEVLVVNIALFVAVYTVGSWENNRSWAALSRLVVIAAMLVWLLIALFIAATDIKDDQANIAAGAIMSPFVAYMLIQILTNLLYFGGAYFFGDHAFEAARERARAEVRTTELTEQRAITAQQAITLERLRIARELHDAVAHHVSVMGVQASAARTVLDSDPEAARSALTVVETGARTAIDELHSLLGTLREPHPEGSEDTVGSFGVRHIPDLIESARANDLSVIYAVVGDPRPLPPLTSLNLYRITQESLTNVRKHGGQHASVDVRLRYLPRAVELDIANTGDEASASAARTVRSRRRTRHSSGLGIVGMRERVDSDGGTLHAGLRERGGFLVRAHIPLQHVPHEQRDHPNIPHTTHKDPS</sequence>
<evidence type="ECO:0000256" key="10">
    <source>
        <dbReference type="SAM" id="Phobius"/>
    </source>
</evidence>
<dbReference type="GO" id="GO:0046983">
    <property type="term" value="F:protein dimerization activity"/>
    <property type="evidence" value="ECO:0007669"/>
    <property type="project" value="InterPro"/>
</dbReference>
<comment type="catalytic activity">
    <reaction evidence="1">
        <text>ATP + protein L-histidine = ADP + protein N-phospho-L-histidine.</text>
        <dbReference type="EC" id="2.7.13.3"/>
    </reaction>
</comment>
<dbReference type="InterPro" id="IPR011712">
    <property type="entry name" value="Sig_transdc_His_kin_sub3_dim/P"/>
</dbReference>
<keyword evidence="3" id="KW-0597">Phosphoprotein</keyword>
<dbReference type="GO" id="GO:0016020">
    <property type="term" value="C:membrane"/>
    <property type="evidence" value="ECO:0007669"/>
    <property type="project" value="InterPro"/>
</dbReference>
<feature type="transmembrane region" description="Helical" evidence="10">
    <location>
        <begin position="66"/>
        <end position="87"/>
    </location>
</feature>
<evidence type="ECO:0000256" key="6">
    <source>
        <dbReference type="ARBA" id="ARBA00022777"/>
    </source>
</evidence>
<dbReference type="Gene3D" id="3.30.565.10">
    <property type="entry name" value="Histidine kinase-like ATPase, C-terminal domain"/>
    <property type="match status" value="1"/>
</dbReference>
<dbReference type="Pfam" id="PF02518">
    <property type="entry name" value="HATPase_c"/>
    <property type="match status" value="1"/>
</dbReference>
<dbReference type="GO" id="GO:0000155">
    <property type="term" value="F:phosphorelay sensor kinase activity"/>
    <property type="evidence" value="ECO:0007669"/>
    <property type="project" value="InterPro"/>
</dbReference>
<keyword evidence="5" id="KW-0547">Nucleotide-binding</keyword>
<keyword evidence="8" id="KW-0902">Two-component regulatory system</keyword>
<dbReference type="Proteomes" id="UP000318331">
    <property type="component" value="Unassembled WGS sequence"/>
</dbReference>
<dbReference type="InterPro" id="IPR050482">
    <property type="entry name" value="Sensor_HK_TwoCompSys"/>
</dbReference>
<proteinExistence type="predicted"/>
<keyword evidence="7" id="KW-0067">ATP-binding</keyword>
<evidence type="ECO:0000313" key="14">
    <source>
        <dbReference type="EMBL" id="TQM66157.1"/>
    </source>
</evidence>
<feature type="domain" description="Signal transduction histidine kinase subgroup 3 dimerisation and phosphoacceptor" evidence="12">
    <location>
        <begin position="261"/>
        <end position="326"/>
    </location>
</feature>
<dbReference type="InterPro" id="IPR055558">
    <property type="entry name" value="DUF7134"/>
</dbReference>